<dbReference type="PROSITE" id="PS51257">
    <property type="entry name" value="PROKAR_LIPOPROTEIN"/>
    <property type="match status" value="1"/>
</dbReference>
<dbReference type="InterPro" id="IPR059226">
    <property type="entry name" value="Choice_anch_Q_dom"/>
</dbReference>
<evidence type="ECO:0000313" key="2">
    <source>
        <dbReference type="Proteomes" id="UP000295554"/>
    </source>
</evidence>
<sequence>MTSRPIPTTALALSIATLLSGCQGMGGLFTGGIDPQSLPDWKLGEIQNTYKITSLADSGPGSLREAIASANASPGADEIVFDSDDGLYEEPQTIYLESSLPTVTDNLRISGYIEGMLWKASGVTLHGQNQFRVLHIKRGVTVEIDSLTIEAGKATSGGGIKNQGRLAITGSTLINNTALRNGGAVYNGALLYIINSTLIDNAANGKGGGLYNASGHAVVTNSTLTLNTSRHGGAVYNRASAAISNSLLVDNIAEQDCYSSSEVNNPRNKNIIGSNFGCGIPYIQDTPALGDLSYYNGPTKTVPITGLHPAINWGDNSLAIDQYGSLLRWDQRGEGDPRFAAGLTDIGAFESQPVMRMEIDSLDPSDKRWCTKYESDCTLSGALAIASRSKRFSRVTFSTSLFDVPRELDLVADIPRLEHKVVLDASGTAGISLKALNNTSLCVDSEMLDLRNVTLICR</sequence>
<accession>A0A4R5LV36</accession>
<comment type="caution">
    <text evidence="1">The sequence shown here is derived from an EMBL/GenBank/DDBJ whole genome shotgun (WGS) entry which is preliminary data.</text>
</comment>
<protein>
    <submittedName>
        <fullName evidence="1">Uncharacterized protein</fullName>
    </submittedName>
</protein>
<keyword evidence="2" id="KW-1185">Reference proteome</keyword>
<dbReference type="Proteomes" id="UP000295554">
    <property type="component" value="Unassembled WGS sequence"/>
</dbReference>
<dbReference type="RefSeq" id="WP_133209448.1">
    <property type="nucleotide sequence ID" value="NZ_SMSE01000001.1"/>
</dbReference>
<dbReference type="InterPro" id="IPR011050">
    <property type="entry name" value="Pectin_lyase_fold/virulence"/>
</dbReference>
<dbReference type="SUPFAM" id="SSF51126">
    <property type="entry name" value="Pectin lyase-like"/>
    <property type="match status" value="1"/>
</dbReference>
<dbReference type="AlphaFoldDB" id="A0A4R5LV36"/>
<dbReference type="NCBIfam" id="NF041518">
    <property type="entry name" value="choice_anch_Q"/>
    <property type="match status" value="1"/>
</dbReference>
<name>A0A4R5LV36_9GAMM</name>
<gene>
    <name evidence="1" type="ORF">E2F43_03130</name>
</gene>
<dbReference type="EMBL" id="SMSE01000001">
    <property type="protein sequence ID" value="TDG15242.1"/>
    <property type="molecule type" value="Genomic_DNA"/>
</dbReference>
<evidence type="ECO:0000313" key="1">
    <source>
        <dbReference type="EMBL" id="TDG15242.1"/>
    </source>
</evidence>
<dbReference type="OrthoDB" id="7057683at2"/>
<organism evidence="1 2">
    <name type="scientific">Seongchinamella unica</name>
    <dbReference type="NCBI Taxonomy" id="2547392"/>
    <lineage>
        <taxon>Bacteria</taxon>
        <taxon>Pseudomonadati</taxon>
        <taxon>Pseudomonadota</taxon>
        <taxon>Gammaproteobacteria</taxon>
        <taxon>Cellvibrionales</taxon>
        <taxon>Halieaceae</taxon>
        <taxon>Seongchinamella</taxon>
    </lineage>
</organism>
<reference evidence="1 2" key="1">
    <citation type="submission" date="2019-03" db="EMBL/GenBank/DDBJ databases">
        <title>Seongchinamella monodicae gen. nov., sp. nov., a novel member of the Gammaproteobacteria isolated from a tidal mudflat of beach.</title>
        <authorList>
            <person name="Yang H.G."/>
            <person name="Kang J.W."/>
            <person name="Lee S.D."/>
        </authorList>
    </citation>
    <scope>NUCLEOTIDE SEQUENCE [LARGE SCALE GENOMIC DNA]</scope>
    <source>
        <strain evidence="1 2">GH4-78</strain>
    </source>
</reference>
<proteinExistence type="predicted"/>